<gene>
    <name evidence="4" type="ORF">RHP51_03620</name>
</gene>
<evidence type="ECO:0000256" key="1">
    <source>
        <dbReference type="PROSITE-ProRule" id="PRU00278"/>
    </source>
</evidence>
<keyword evidence="1 4" id="KW-0413">Isomerase</keyword>
<proteinExistence type="predicted"/>
<dbReference type="PANTHER" id="PTHR47245">
    <property type="entry name" value="PEPTIDYLPROLYL ISOMERASE"/>
    <property type="match status" value="1"/>
</dbReference>
<dbReference type="PANTHER" id="PTHR47245:SF2">
    <property type="entry name" value="PEPTIDYL-PROLYL CIS-TRANS ISOMERASE HP_0175-RELATED"/>
    <property type="match status" value="1"/>
</dbReference>
<dbReference type="RefSeq" id="WP_415866188.1">
    <property type="nucleotide sequence ID" value="NZ_CP134537.1"/>
</dbReference>
<dbReference type="Pfam" id="PF13145">
    <property type="entry name" value="Rotamase_2"/>
    <property type="match status" value="1"/>
</dbReference>
<name>A0ABY9XVI2_9FLAO</name>
<dbReference type="SUPFAM" id="SSF54534">
    <property type="entry name" value="FKBP-like"/>
    <property type="match status" value="2"/>
</dbReference>
<dbReference type="EMBL" id="CP134537">
    <property type="protein sequence ID" value="WNH09811.1"/>
    <property type="molecule type" value="Genomic_DNA"/>
</dbReference>
<dbReference type="InterPro" id="IPR000297">
    <property type="entry name" value="PPIase_PpiC"/>
</dbReference>
<dbReference type="PROSITE" id="PS50198">
    <property type="entry name" value="PPIC_PPIASE_2"/>
    <property type="match status" value="2"/>
</dbReference>
<evidence type="ECO:0000313" key="4">
    <source>
        <dbReference type="EMBL" id="WNH09811.1"/>
    </source>
</evidence>
<protein>
    <submittedName>
        <fullName evidence="4">Peptidylprolyl isomerase</fullName>
        <ecNumber evidence="4">5.2.1.8</ecNumber>
    </submittedName>
</protein>
<organism evidence="4 5">
    <name type="scientific">Thalassobellus suaedae</name>
    <dbReference type="NCBI Taxonomy" id="3074124"/>
    <lineage>
        <taxon>Bacteria</taxon>
        <taxon>Pseudomonadati</taxon>
        <taxon>Bacteroidota</taxon>
        <taxon>Flavobacteriia</taxon>
        <taxon>Flavobacteriales</taxon>
        <taxon>Flavobacteriaceae</taxon>
        <taxon>Thalassobellus</taxon>
    </lineage>
</organism>
<dbReference type="EC" id="5.2.1.8" evidence="4"/>
<keyword evidence="1" id="KW-0697">Rotamase</keyword>
<dbReference type="Pfam" id="PF00639">
    <property type="entry name" value="Rotamase"/>
    <property type="match status" value="2"/>
</dbReference>
<accession>A0ABY9XVI2</accession>
<dbReference type="Proteomes" id="UP001302806">
    <property type="component" value="Chromosome"/>
</dbReference>
<feature type="domain" description="PpiC" evidence="3">
    <location>
        <begin position="226"/>
        <end position="328"/>
    </location>
</feature>
<evidence type="ECO:0000256" key="2">
    <source>
        <dbReference type="SAM" id="SignalP"/>
    </source>
</evidence>
<feature type="chain" id="PRO_5046999243" evidence="2">
    <location>
        <begin position="21"/>
        <end position="651"/>
    </location>
</feature>
<feature type="signal peptide" evidence="2">
    <location>
        <begin position="1"/>
        <end position="20"/>
    </location>
</feature>
<feature type="domain" description="PpiC" evidence="3">
    <location>
        <begin position="122"/>
        <end position="221"/>
    </location>
</feature>
<evidence type="ECO:0000259" key="3">
    <source>
        <dbReference type="PROSITE" id="PS50198"/>
    </source>
</evidence>
<dbReference type="InterPro" id="IPR046357">
    <property type="entry name" value="PPIase_dom_sf"/>
</dbReference>
<evidence type="ECO:0000313" key="5">
    <source>
        <dbReference type="Proteomes" id="UP001302806"/>
    </source>
</evidence>
<reference evidence="4 5" key="1">
    <citation type="submission" date="2023-09" db="EMBL/GenBank/DDBJ databases">
        <title>Thalassobella suaedae gen. nov., sp. nov., a marine bacterium of the family Flavobacteriaceae isolated from a halophyte Suaeda japonica.</title>
        <authorList>
            <person name="Lee S.Y."/>
            <person name="Hwang C.Y."/>
        </authorList>
    </citation>
    <scope>NUCLEOTIDE SEQUENCE [LARGE SCALE GENOMIC DNA]</scope>
    <source>
        <strain evidence="4 5">HL-DH14</strain>
    </source>
</reference>
<dbReference type="InterPro" id="IPR050245">
    <property type="entry name" value="PrsA_foldase"/>
</dbReference>
<dbReference type="Gene3D" id="3.10.50.40">
    <property type="match status" value="2"/>
</dbReference>
<dbReference type="GO" id="GO:0003755">
    <property type="term" value="F:peptidyl-prolyl cis-trans isomerase activity"/>
    <property type="evidence" value="ECO:0007669"/>
    <property type="project" value="UniProtKB-EC"/>
</dbReference>
<keyword evidence="2" id="KW-0732">Signal</keyword>
<sequence>MKLKSFLLFLLILFLTKVNAQSAQDDVLFSVGEDAVYASEFIRVYNKNLDLVQDESQKDVDEYLKLFTNYKLKLKEARALGFDEKPSYIRELSNYRKQLAKSFVTDTKVTEALIEEAYQRISYDIKANHILIKIDENASPADTLLAYNNILKLRNRALNEGFDVVRKEVHNGQTIFGEELGYFSGFKMVYKFESAAFNTPVGEISQPFRTRFGYHIVNVQDKRESRGERTVAHIMVVKNEADSLAEKPENRIQDIYKKIQQGEDFEALAKQFSDDKATAPKGGMLAPFSSGQISVQKFEDVAFGLKSVGDVSEPFQTQYGWHIVKLYNKKPIPAFEVMKPELEQKVKRDSRSKLIDEALYNSLKEKYNITTKQPALKYFEAILNDDYLKGTWKLPNNFEADKPLIKIGDKQFYFKDFGAYLLGKQRGIDAKSTYDAIVLKQYDAFLNESLVTYQEDNLENENEEFAYIVEEYRDGLLLFDLMENTIWNTAKKDSVEIHEYYNAHKSNYTLPKQVDAVVASSTKQKTLKKVAKLLEQGMALEQIKSLVNSNDKVEVIFTTGIMDSTHQALPKGFSFKKGLSKIYNHNNAFVVVEVKEILPETQKTFDEAKGAVISDYQTNKEEKWIKGLEEKYQVNINQQTLSKVKSQIKNQ</sequence>